<dbReference type="SUPFAM" id="SSF48452">
    <property type="entry name" value="TPR-like"/>
    <property type="match status" value="1"/>
</dbReference>
<dbReference type="OMA" id="YMFMERI"/>
<dbReference type="OrthoDB" id="724176at2"/>
<dbReference type="RefSeq" id="WP_014224393.1">
    <property type="nucleotide sequence ID" value="NZ_CAUPTG010000027.1"/>
</dbReference>
<evidence type="ECO:0000256" key="3">
    <source>
        <dbReference type="ARBA" id="ARBA00022729"/>
    </source>
</evidence>
<keyword evidence="4" id="KW-0472">Membrane</keyword>
<evidence type="ECO:0000256" key="4">
    <source>
        <dbReference type="ARBA" id="ARBA00023136"/>
    </source>
</evidence>
<evidence type="ECO:0000313" key="9">
    <source>
        <dbReference type="EMBL" id="SCQ20114.1"/>
    </source>
</evidence>
<dbReference type="InterPro" id="IPR033985">
    <property type="entry name" value="SusD-like_N"/>
</dbReference>
<dbReference type="Gene3D" id="1.25.40.390">
    <property type="match status" value="1"/>
</dbReference>
<comment type="similarity">
    <text evidence="2">Belongs to the SusD family.</text>
</comment>
<keyword evidence="3" id="KW-0732">Signal</keyword>
<accession>A0A1D3UJ20</accession>
<evidence type="ECO:0000259" key="6">
    <source>
        <dbReference type="Pfam" id="PF07980"/>
    </source>
</evidence>
<name>A0A1D3UJ20_TANFO</name>
<reference evidence="8 11" key="2">
    <citation type="submission" date="2017-09" db="EMBL/GenBank/DDBJ databases">
        <title>Phase variable restriction modification systems are present in the genome sequences of periodontal pathogens Prevotella intermedia, Tannerella forsythia and Porphyromonas gingivalis.</title>
        <authorList>
            <person name="Haigh R.D."/>
            <person name="Crawford L."/>
            <person name="Ralph J."/>
            <person name="Wanford J."/>
            <person name="Vartoukian S.R."/>
            <person name="Hijazib K."/>
            <person name="Wade W."/>
            <person name="Oggioni M.R."/>
        </authorList>
    </citation>
    <scope>NUCLEOTIDE SEQUENCE [LARGE SCALE GENOMIC DNA]</scope>
    <source>
        <strain evidence="8 11">WW11663</strain>
    </source>
</reference>
<evidence type="ECO:0000256" key="2">
    <source>
        <dbReference type="ARBA" id="ARBA00006275"/>
    </source>
</evidence>
<protein>
    <submittedName>
        <fullName evidence="8">RagB/SusD family nutrient uptake outer membrane protein</fullName>
    </submittedName>
    <submittedName>
        <fullName evidence="9">SusD family protein</fullName>
    </submittedName>
</protein>
<dbReference type="Pfam" id="PF14322">
    <property type="entry name" value="SusD-like_3"/>
    <property type="match status" value="1"/>
</dbReference>
<dbReference type="InterPro" id="IPR011990">
    <property type="entry name" value="TPR-like_helical_dom_sf"/>
</dbReference>
<keyword evidence="5" id="KW-0998">Cell outer membrane</keyword>
<sequence>MKIGYKILVLVLIVAGFASCNFLDVVPDERTTDTDTYAGRNNGIDYLYSCYAYLPNPANTPGGLDLLTGDEVITAFEHETFAAFPKGNYSASAPVISYWNTFFQGLRQCYMFMERIDKFPDTTIDEKKDYRAQAKFLIAYYHFLLARAYGPILLIKETPSTDILAADYPGREPFDECVNWICDLLDEAAKDLPPKRDIKTQYGLATSVMAKAVKAKMRLYAASPLFNGNSMYADFKDRQGRLLMPAAYDPQKWVKAREAIKEAIDLAETSGHALYANDAYRNGDNSANRFPEVGVVRRMRTLTLDWKGAANPEVLFADTRGEGYYDLQLKSMARTSADNGANGVSLTWAMLNRFYTKNGLPWDEDPAFKSENKLAVVSIDAAHAAYGKEGEKTIAFNLNREPRFYAWVGFQGGYFEILNGDDNAYPIPAYMTERGRVILSFFKNGNQGRKNRTNNYSPAGYLNKKGTDPNMIMKKSGFTRLVYPWPVIRLADLYLAYAEACVETDDLETAKTYLNRVRVRAGIPTVETAWNGIAVLDQAKLRQIVRQERQIEFYLENQNFWDMRRWLLAEKAFGKKAQGLNIEANNIDDFAQLKEIAFERKFESPKNYLLPIPSADINRNPKLVNNPGY</sequence>
<evidence type="ECO:0000256" key="1">
    <source>
        <dbReference type="ARBA" id="ARBA00004442"/>
    </source>
</evidence>
<gene>
    <name evidence="8" type="ORF">CLI86_07250</name>
    <name evidence="9" type="ORF">TFUB20_00935</name>
</gene>
<comment type="subcellular location">
    <subcellularLocation>
        <location evidence="1">Cell outer membrane</location>
    </subcellularLocation>
</comment>
<evidence type="ECO:0000313" key="8">
    <source>
        <dbReference type="EMBL" id="PDP43741.1"/>
    </source>
</evidence>
<reference evidence="9 10" key="1">
    <citation type="submission" date="2016-09" db="EMBL/GenBank/DDBJ databases">
        <authorList>
            <person name="Capua I."/>
            <person name="De Benedictis P."/>
            <person name="Joannis T."/>
            <person name="Lombin L.H."/>
            <person name="Cattoli G."/>
        </authorList>
    </citation>
    <scope>NUCLEOTIDE SEQUENCE [LARGE SCALE GENOMIC DNA]</scope>
    <source>
        <strain evidence="9 10">UB20</strain>
    </source>
</reference>
<evidence type="ECO:0000259" key="7">
    <source>
        <dbReference type="Pfam" id="PF14322"/>
    </source>
</evidence>
<feature type="domain" description="SusD-like N-terminal" evidence="7">
    <location>
        <begin position="91"/>
        <end position="217"/>
    </location>
</feature>
<dbReference type="EMBL" id="NSLJ01000015">
    <property type="protein sequence ID" value="PDP43741.1"/>
    <property type="molecule type" value="Genomic_DNA"/>
</dbReference>
<feature type="domain" description="RagB/SusD" evidence="6">
    <location>
        <begin position="313"/>
        <end position="629"/>
    </location>
</feature>
<evidence type="ECO:0000256" key="5">
    <source>
        <dbReference type="ARBA" id="ARBA00023237"/>
    </source>
</evidence>
<dbReference type="AlphaFoldDB" id="A0A1D3UJ20"/>
<dbReference type="Proteomes" id="UP000182057">
    <property type="component" value="Unassembled WGS sequence"/>
</dbReference>
<dbReference type="Proteomes" id="UP000219259">
    <property type="component" value="Unassembled WGS sequence"/>
</dbReference>
<dbReference type="GeneID" id="34758252"/>
<dbReference type="Pfam" id="PF07980">
    <property type="entry name" value="SusD_RagB"/>
    <property type="match status" value="1"/>
</dbReference>
<proteinExistence type="inferred from homology"/>
<evidence type="ECO:0000313" key="11">
    <source>
        <dbReference type="Proteomes" id="UP000219259"/>
    </source>
</evidence>
<dbReference type="GO" id="GO:0009279">
    <property type="term" value="C:cell outer membrane"/>
    <property type="evidence" value="ECO:0007669"/>
    <property type="project" value="UniProtKB-SubCell"/>
</dbReference>
<dbReference type="EMBL" id="FMMM01000031">
    <property type="protein sequence ID" value="SCQ20114.1"/>
    <property type="molecule type" value="Genomic_DNA"/>
</dbReference>
<dbReference type="PROSITE" id="PS51257">
    <property type="entry name" value="PROKAR_LIPOPROTEIN"/>
    <property type="match status" value="1"/>
</dbReference>
<organism evidence="9 10">
    <name type="scientific">Tannerella forsythia</name>
    <name type="common">Bacteroides forsythus</name>
    <dbReference type="NCBI Taxonomy" id="28112"/>
    <lineage>
        <taxon>Bacteria</taxon>
        <taxon>Pseudomonadati</taxon>
        <taxon>Bacteroidota</taxon>
        <taxon>Bacteroidia</taxon>
        <taxon>Bacteroidales</taxon>
        <taxon>Tannerellaceae</taxon>
        <taxon>Tannerella</taxon>
    </lineage>
</organism>
<dbReference type="InterPro" id="IPR012944">
    <property type="entry name" value="SusD_RagB_dom"/>
</dbReference>
<evidence type="ECO:0000313" key="10">
    <source>
        <dbReference type="Proteomes" id="UP000182057"/>
    </source>
</evidence>